<reference evidence="1" key="1">
    <citation type="submission" date="2021-01" db="EMBL/GenBank/DDBJ databases">
        <title>Modified the classification status of verrucomicrobia.</title>
        <authorList>
            <person name="Feng X."/>
        </authorList>
    </citation>
    <scope>NUCLEOTIDE SEQUENCE</scope>
    <source>
        <strain evidence="1">_KCTC 22039</strain>
    </source>
</reference>
<gene>
    <name evidence="1" type="ORF">JIN82_12560</name>
</gene>
<keyword evidence="2" id="KW-1185">Reference proteome</keyword>
<sequence>MPTIAELEREVMKLPDDQRVALIHRILETSDSTEGEDVAVLWSDEIVRRIELLDKGLTQRIPASDVFRELDQRWA</sequence>
<dbReference type="RefSeq" id="WP_200311998.1">
    <property type="nucleotide sequence ID" value="NZ_JAENIM010000042.1"/>
</dbReference>
<name>A0A8J7SJ89_9BACT</name>
<dbReference type="EMBL" id="JAENIM010000042">
    <property type="protein sequence ID" value="MBK1791985.1"/>
    <property type="molecule type" value="Genomic_DNA"/>
</dbReference>
<dbReference type="AlphaFoldDB" id="A0A8J7SJ89"/>
<dbReference type="Proteomes" id="UP000624703">
    <property type="component" value="Unassembled WGS sequence"/>
</dbReference>
<evidence type="ECO:0000313" key="2">
    <source>
        <dbReference type="Proteomes" id="UP000624703"/>
    </source>
</evidence>
<evidence type="ECO:0000313" key="1">
    <source>
        <dbReference type="EMBL" id="MBK1791985.1"/>
    </source>
</evidence>
<comment type="caution">
    <text evidence="1">The sequence shown here is derived from an EMBL/GenBank/DDBJ whole genome shotgun (WGS) entry which is preliminary data.</text>
</comment>
<dbReference type="Pfam" id="PF09720">
    <property type="entry name" value="Unstab_antitox"/>
    <property type="match status" value="1"/>
</dbReference>
<protein>
    <submittedName>
        <fullName evidence="1">Addiction module protein</fullName>
    </submittedName>
</protein>
<dbReference type="InterPro" id="IPR013406">
    <property type="entry name" value="CHP02574_addiction_mod"/>
</dbReference>
<organism evidence="1 2">
    <name type="scientific">Persicirhabdus sediminis</name>
    <dbReference type="NCBI Taxonomy" id="454144"/>
    <lineage>
        <taxon>Bacteria</taxon>
        <taxon>Pseudomonadati</taxon>
        <taxon>Verrucomicrobiota</taxon>
        <taxon>Verrucomicrobiia</taxon>
        <taxon>Verrucomicrobiales</taxon>
        <taxon>Verrucomicrobiaceae</taxon>
        <taxon>Persicirhabdus</taxon>
    </lineage>
</organism>
<accession>A0A8J7SJ89</accession>
<proteinExistence type="predicted"/>